<accession>A0A1H8PSP9</accession>
<dbReference type="AlphaFoldDB" id="A0A1H8PSP9"/>
<dbReference type="RefSeq" id="WP_091610771.1">
    <property type="nucleotide sequence ID" value="NZ_FOEF01000001.1"/>
</dbReference>
<protein>
    <submittedName>
        <fullName evidence="1">Uncharacterized protein</fullName>
    </submittedName>
</protein>
<proteinExistence type="predicted"/>
<keyword evidence="2" id="KW-1185">Reference proteome</keyword>
<evidence type="ECO:0000313" key="2">
    <source>
        <dbReference type="Proteomes" id="UP000198582"/>
    </source>
</evidence>
<gene>
    <name evidence="1" type="ORF">SAMN04489732_10157</name>
</gene>
<sequence length="97" mass="10379">MPDPTPDADRTAVWRAYDALGELTGRMRAVLDEALAGRRSVAVTGWRELEQAGEGARALAEARRWSEEIARLATAAAEAIGRAQHCAQRPAQGPAPS</sequence>
<dbReference type="Proteomes" id="UP000198582">
    <property type="component" value="Unassembled WGS sequence"/>
</dbReference>
<organism evidence="1 2">
    <name type="scientific">Amycolatopsis saalfeldensis</name>
    <dbReference type="NCBI Taxonomy" id="394193"/>
    <lineage>
        <taxon>Bacteria</taxon>
        <taxon>Bacillati</taxon>
        <taxon>Actinomycetota</taxon>
        <taxon>Actinomycetes</taxon>
        <taxon>Pseudonocardiales</taxon>
        <taxon>Pseudonocardiaceae</taxon>
        <taxon>Amycolatopsis</taxon>
    </lineage>
</organism>
<name>A0A1H8PSP9_9PSEU</name>
<evidence type="ECO:0000313" key="1">
    <source>
        <dbReference type="EMBL" id="SEO44945.1"/>
    </source>
</evidence>
<dbReference type="EMBL" id="FOEF01000001">
    <property type="protein sequence ID" value="SEO44945.1"/>
    <property type="molecule type" value="Genomic_DNA"/>
</dbReference>
<reference evidence="1 2" key="1">
    <citation type="submission" date="2016-10" db="EMBL/GenBank/DDBJ databases">
        <authorList>
            <person name="de Groot N.N."/>
        </authorList>
    </citation>
    <scope>NUCLEOTIDE SEQUENCE [LARGE SCALE GENOMIC DNA]</scope>
    <source>
        <strain evidence="1 2">DSM 44993</strain>
    </source>
</reference>